<dbReference type="WBParaSite" id="SBAD_0000446601-mRNA-1">
    <property type="protein sequence ID" value="SBAD_0000446601-mRNA-1"/>
    <property type="gene ID" value="SBAD_0000446601"/>
</dbReference>
<evidence type="ECO:0000313" key="12">
    <source>
        <dbReference type="Proteomes" id="UP000270296"/>
    </source>
</evidence>
<evidence type="ECO:0000256" key="6">
    <source>
        <dbReference type="ARBA" id="ARBA00023054"/>
    </source>
</evidence>
<keyword evidence="5" id="KW-0805">Transcription regulation</keyword>
<dbReference type="InterPro" id="IPR042429">
    <property type="entry name" value="SFR1"/>
</dbReference>
<evidence type="ECO:0000256" key="8">
    <source>
        <dbReference type="ARBA" id="ARBA00023204"/>
    </source>
</evidence>
<dbReference type="GO" id="GO:0000724">
    <property type="term" value="P:double-strand break repair via homologous recombination"/>
    <property type="evidence" value="ECO:0007669"/>
    <property type="project" value="InterPro"/>
</dbReference>
<name>A0A183IKY6_9BILA</name>
<keyword evidence="7" id="KW-0804">Transcription</keyword>
<comment type="similarity">
    <text evidence="2">Belongs to the SFR1/MEI5 family.</text>
</comment>
<dbReference type="EMBL" id="UZAM01008229">
    <property type="protein sequence ID" value="VDP03892.1"/>
    <property type="molecule type" value="Genomic_DNA"/>
</dbReference>
<evidence type="ECO:0000256" key="5">
    <source>
        <dbReference type="ARBA" id="ARBA00023015"/>
    </source>
</evidence>
<dbReference type="GO" id="GO:0003713">
    <property type="term" value="F:transcription coactivator activity"/>
    <property type="evidence" value="ECO:0007669"/>
    <property type="project" value="InterPro"/>
</dbReference>
<proteinExistence type="inferred from homology"/>
<evidence type="ECO:0000313" key="13">
    <source>
        <dbReference type="WBParaSite" id="SBAD_0000446601-mRNA-1"/>
    </source>
</evidence>
<dbReference type="OrthoDB" id="10051617at2759"/>
<dbReference type="AlphaFoldDB" id="A0A183IKY6"/>
<evidence type="ECO:0000256" key="1">
    <source>
        <dbReference type="ARBA" id="ARBA00004123"/>
    </source>
</evidence>
<reference evidence="11 12" key="2">
    <citation type="submission" date="2018-11" db="EMBL/GenBank/DDBJ databases">
        <authorList>
            <consortium name="Pathogen Informatics"/>
        </authorList>
    </citation>
    <scope>NUCLEOTIDE SEQUENCE [LARGE SCALE GENOMIC DNA]</scope>
</reference>
<protein>
    <recommendedName>
        <fullName evidence="3">Swi5-dependent recombination DNA repair protein 1 homolog</fullName>
    </recommendedName>
    <alternativeName>
        <fullName evidence="10">Meiosis protein 5 homolog</fullName>
    </alternativeName>
</protein>
<evidence type="ECO:0000256" key="10">
    <source>
        <dbReference type="ARBA" id="ARBA00033234"/>
    </source>
</evidence>
<dbReference type="Proteomes" id="UP000270296">
    <property type="component" value="Unassembled WGS sequence"/>
</dbReference>
<comment type="subcellular location">
    <subcellularLocation>
        <location evidence="1">Nucleus</location>
    </subcellularLocation>
</comment>
<gene>
    <name evidence="11" type="ORF">SBAD_LOCUS4282</name>
</gene>
<dbReference type="Pfam" id="PF10376">
    <property type="entry name" value="Mei5"/>
    <property type="match status" value="1"/>
</dbReference>
<reference evidence="13" key="1">
    <citation type="submission" date="2016-06" db="UniProtKB">
        <authorList>
            <consortium name="WormBaseParasite"/>
        </authorList>
    </citation>
    <scope>IDENTIFICATION</scope>
</reference>
<keyword evidence="4" id="KW-0227">DNA damage</keyword>
<accession>A0A183IKY6</accession>
<evidence type="ECO:0000256" key="4">
    <source>
        <dbReference type="ARBA" id="ARBA00022763"/>
    </source>
</evidence>
<evidence type="ECO:0000256" key="7">
    <source>
        <dbReference type="ARBA" id="ARBA00023163"/>
    </source>
</evidence>
<evidence type="ECO:0000256" key="3">
    <source>
        <dbReference type="ARBA" id="ARBA00014688"/>
    </source>
</evidence>
<dbReference type="Gene3D" id="6.10.140.1020">
    <property type="match status" value="1"/>
</dbReference>
<keyword evidence="12" id="KW-1185">Reference proteome</keyword>
<keyword evidence="8" id="KW-0234">DNA repair</keyword>
<keyword evidence="6" id="KW-0175">Coiled coil</keyword>
<dbReference type="InterPro" id="IPR018468">
    <property type="entry name" value="SFR1/Mei5"/>
</dbReference>
<dbReference type="PANTHER" id="PTHR28643:SF1">
    <property type="entry name" value="SWI5-DEPENDENT RECOMBINATION DNA REPAIR PROTEIN 1 HOMOLOG"/>
    <property type="match status" value="1"/>
</dbReference>
<dbReference type="PANTHER" id="PTHR28643">
    <property type="entry name" value="SWI5-DEPENDENT RECOMBINATION DNA REPAIR PROTEIN 1 HOMOLOG"/>
    <property type="match status" value="1"/>
</dbReference>
<organism evidence="13">
    <name type="scientific">Soboliphyme baturini</name>
    <dbReference type="NCBI Taxonomy" id="241478"/>
    <lineage>
        <taxon>Eukaryota</taxon>
        <taxon>Metazoa</taxon>
        <taxon>Ecdysozoa</taxon>
        <taxon>Nematoda</taxon>
        <taxon>Enoplea</taxon>
        <taxon>Dorylaimia</taxon>
        <taxon>Dioctophymatida</taxon>
        <taxon>Dioctophymatoidea</taxon>
        <taxon>Soboliphymatidae</taxon>
        <taxon>Soboliphyme</taxon>
    </lineage>
</organism>
<evidence type="ECO:0000256" key="9">
    <source>
        <dbReference type="ARBA" id="ARBA00023242"/>
    </source>
</evidence>
<dbReference type="GO" id="GO:0032798">
    <property type="term" value="C:Swi5-Sfr1 complex"/>
    <property type="evidence" value="ECO:0007669"/>
    <property type="project" value="InterPro"/>
</dbReference>
<evidence type="ECO:0000256" key="2">
    <source>
        <dbReference type="ARBA" id="ARBA00008729"/>
    </source>
</evidence>
<evidence type="ECO:0000313" key="11">
    <source>
        <dbReference type="EMBL" id="VDP03892.1"/>
    </source>
</evidence>
<keyword evidence="9" id="KW-0539">Nucleus</keyword>
<sequence length="183" mass="20754">MFSPALRERLRRLGKSYYSKHDKLPLTPSSLNIPDDASTSSKVVQVCQRGSDEDRVAIPGKKPRIERALEANDYLLRTSSREVVAPAPKVDAQISTFDGSTKERLDAKRELLRQLRLADYYCGQNKVEELQGLVEKWTAAAQQVAEELLHCLPGSQPSMTDFLDSMNIDFRLIRYNAESESFY</sequence>